<dbReference type="GO" id="GO:0004168">
    <property type="term" value="F:dolichol kinase activity"/>
    <property type="evidence" value="ECO:0007669"/>
    <property type="project" value="UniProtKB-EC"/>
</dbReference>
<keyword evidence="9 10" id="KW-0472">Membrane</keyword>
<feature type="transmembrane region" description="Helical" evidence="10">
    <location>
        <begin position="340"/>
        <end position="365"/>
    </location>
</feature>
<keyword evidence="5 10" id="KW-0812">Transmembrane</keyword>
<organism evidence="11 12">
    <name type="scientific">Coemansia biformis</name>
    <dbReference type="NCBI Taxonomy" id="1286918"/>
    <lineage>
        <taxon>Eukaryota</taxon>
        <taxon>Fungi</taxon>
        <taxon>Fungi incertae sedis</taxon>
        <taxon>Zoopagomycota</taxon>
        <taxon>Kickxellomycotina</taxon>
        <taxon>Kickxellomycetes</taxon>
        <taxon>Kickxellales</taxon>
        <taxon>Kickxellaceae</taxon>
        <taxon>Coemansia</taxon>
    </lineage>
</organism>
<feature type="transmembrane region" description="Helical" evidence="10">
    <location>
        <begin position="165"/>
        <end position="185"/>
    </location>
</feature>
<evidence type="ECO:0000256" key="3">
    <source>
        <dbReference type="ARBA" id="ARBA00012132"/>
    </source>
</evidence>
<feature type="transmembrane region" description="Helical" evidence="10">
    <location>
        <begin position="403"/>
        <end position="430"/>
    </location>
</feature>
<keyword evidence="4" id="KW-0808">Transferase</keyword>
<feature type="transmembrane region" description="Helical" evidence="10">
    <location>
        <begin position="130"/>
        <end position="153"/>
    </location>
</feature>
<dbReference type="EMBL" id="JANBOI010001112">
    <property type="protein sequence ID" value="KAJ1727397.1"/>
    <property type="molecule type" value="Genomic_DNA"/>
</dbReference>
<dbReference type="EC" id="2.7.1.108" evidence="3"/>
<keyword evidence="6 11" id="KW-0418">Kinase</keyword>
<evidence type="ECO:0000256" key="2">
    <source>
        <dbReference type="ARBA" id="ARBA00010794"/>
    </source>
</evidence>
<keyword evidence="8 10" id="KW-1133">Transmembrane helix</keyword>
<feature type="transmembrane region" description="Helical" evidence="10">
    <location>
        <begin position="377"/>
        <end position="397"/>
    </location>
</feature>
<evidence type="ECO:0000256" key="6">
    <source>
        <dbReference type="ARBA" id="ARBA00022777"/>
    </source>
</evidence>
<dbReference type="OrthoDB" id="377083at2759"/>
<evidence type="ECO:0000313" key="12">
    <source>
        <dbReference type="Proteomes" id="UP001143981"/>
    </source>
</evidence>
<feature type="transmembrane region" description="Helical" evidence="10">
    <location>
        <begin position="20"/>
        <end position="38"/>
    </location>
</feature>
<feature type="transmembrane region" description="Helical" evidence="10">
    <location>
        <begin position="255"/>
        <end position="279"/>
    </location>
</feature>
<dbReference type="PANTHER" id="PTHR13205:SF15">
    <property type="entry name" value="DOLICHOL KINASE"/>
    <property type="match status" value="1"/>
</dbReference>
<accession>A0A9W7Y973</accession>
<feature type="transmembrane region" description="Helical" evidence="10">
    <location>
        <begin position="467"/>
        <end position="487"/>
    </location>
</feature>
<sequence length="569" mass="57048">AAASSPSLAESPVRSTTNGAMACIPACLLAAGLWHFGLPPHQPADWRALGMAGLLQRAAAAVVAAAPLWLRLGFGGVRSDAPVVLRGTRPSMYRPAADDGLVWGALLVLLVLLSRSIAGRGSGGGPAAGLGHQGAWVLGMGMSWTFSLLALDARMRQGGVRGRTGVLALALAGAVYVGIAGSPALGGGPTVGALAVLAAASAQHTATVVILRSMPRSFTLGEAAVAAQGAVLGAADLAVRVVARVRAGPGDAGDAHMPGLLLEVAVLALVLLVCVLAWIHPARGGARGAGVRAIGTVRFCFLTGAFACGALCLAAFISGVNPLAWACGALLGRPAHWAVLAYWAVLLAGGAALYTAVPVDLAAAGHAKLVLHIKRKAYHVLAVLLFAPAHIAAPVLLHVGFTAALAAFVVAEAARTLGVGPWAAAIDRFLRRFTDARDAGQVVTSHFYLLLGCALPVWLGGARAACLAGVLALGVADTAASLVGLRLGRHRWPGSPKTIEGTAGFVLGLFAAASLVPAGGGPGPAARLALCAMLGLLEALTEQNDNLVVALTAHAAMNALAQPGQRAGA</sequence>
<feature type="transmembrane region" description="Helical" evidence="10">
    <location>
        <begin position="191"/>
        <end position="211"/>
    </location>
</feature>
<evidence type="ECO:0000313" key="11">
    <source>
        <dbReference type="EMBL" id="KAJ1727397.1"/>
    </source>
</evidence>
<dbReference type="Proteomes" id="UP001143981">
    <property type="component" value="Unassembled WGS sequence"/>
</dbReference>
<comment type="caution">
    <text evidence="11">The sequence shown here is derived from an EMBL/GenBank/DDBJ whole genome shotgun (WGS) entry which is preliminary data.</text>
</comment>
<dbReference type="AlphaFoldDB" id="A0A9W7Y973"/>
<feature type="transmembrane region" description="Helical" evidence="10">
    <location>
        <begin position="223"/>
        <end position="243"/>
    </location>
</feature>
<gene>
    <name evidence="11" type="primary">SEC59</name>
    <name evidence="11" type="ORF">LPJ61_004591</name>
</gene>
<name>A0A9W7Y973_9FUNG</name>
<evidence type="ECO:0000256" key="5">
    <source>
        <dbReference type="ARBA" id="ARBA00022692"/>
    </source>
</evidence>
<comment type="similarity">
    <text evidence="2">Belongs to the polyprenol kinase family.</text>
</comment>
<feature type="transmembrane region" description="Helical" evidence="10">
    <location>
        <begin position="58"/>
        <end position="79"/>
    </location>
</feature>
<evidence type="ECO:0000256" key="4">
    <source>
        <dbReference type="ARBA" id="ARBA00022679"/>
    </source>
</evidence>
<evidence type="ECO:0000256" key="1">
    <source>
        <dbReference type="ARBA" id="ARBA00004477"/>
    </source>
</evidence>
<feature type="transmembrane region" description="Helical" evidence="10">
    <location>
        <begin position="100"/>
        <end position="118"/>
    </location>
</feature>
<keyword evidence="12" id="KW-1185">Reference proteome</keyword>
<protein>
    <recommendedName>
        <fullName evidence="3">dolichol kinase</fullName>
        <ecNumber evidence="3">2.7.1.108</ecNumber>
    </recommendedName>
</protein>
<keyword evidence="7" id="KW-0256">Endoplasmic reticulum</keyword>
<proteinExistence type="inferred from homology"/>
<dbReference type="GO" id="GO:0043048">
    <property type="term" value="P:dolichyl monophosphate biosynthetic process"/>
    <property type="evidence" value="ECO:0007669"/>
    <property type="project" value="TreeGrafter"/>
</dbReference>
<feature type="non-terminal residue" evidence="11">
    <location>
        <position position="1"/>
    </location>
</feature>
<feature type="transmembrane region" description="Helical" evidence="10">
    <location>
        <begin position="299"/>
        <end position="320"/>
    </location>
</feature>
<reference evidence="11" key="1">
    <citation type="submission" date="2022-07" db="EMBL/GenBank/DDBJ databases">
        <title>Phylogenomic reconstructions and comparative analyses of Kickxellomycotina fungi.</title>
        <authorList>
            <person name="Reynolds N.K."/>
            <person name="Stajich J.E."/>
            <person name="Barry K."/>
            <person name="Grigoriev I.V."/>
            <person name="Crous P."/>
            <person name="Smith M.E."/>
        </authorList>
    </citation>
    <scope>NUCLEOTIDE SEQUENCE</scope>
    <source>
        <strain evidence="11">BCRC 34381</strain>
    </source>
</reference>
<dbReference type="GO" id="GO:0005789">
    <property type="term" value="C:endoplasmic reticulum membrane"/>
    <property type="evidence" value="ECO:0007669"/>
    <property type="project" value="UniProtKB-SubCell"/>
</dbReference>
<evidence type="ECO:0000256" key="9">
    <source>
        <dbReference type="ARBA" id="ARBA00023136"/>
    </source>
</evidence>
<dbReference type="PANTHER" id="PTHR13205">
    <property type="entry name" value="TRANSMEMBRANE PROTEIN 15-RELATED"/>
    <property type="match status" value="1"/>
</dbReference>
<evidence type="ECO:0000256" key="10">
    <source>
        <dbReference type="SAM" id="Phobius"/>
    </source>
</evidence>
<feature type="transmembrane region" description="Helical" evidence="10">
    <location>
        <begin position="442"/>
        <end position="461"/>
    </location>
</feature>
<evidence type="ECO:0000256" key="8">
    <source>
        <dbReference type="ARBA" id="ARBA00022989"/>
    </source>
</evidence>
<comment type="subcellular location">
    <subcellularLocation>
        <location evidence="1">Endoplasmic reticulum membrane</location>
        <topology evidence="1">Multi-pass membrane protein</topology>
    </subcellularLocation>
</comment>
<evidence type="ECO:0000256" key="7">
    <source>
        <dbReference type="ARBA" id="ARBA00022824"/>
    </source>
</evidence>
<dbReference type="InterPro" id="IPR032974">
    <property type="entry name" value="Polypren_kinase"/>
</dbReference>